<dbReference type="AlphaFoldDB" id="A0A9D5S9N5"/>
<organism evidence="1 2">
    <name type="scientific">Xylanibacter ruminicola</name>
    <name type="common">Prevotella ruminicola</name>
    <dbReference type="NCBI Taxonomy" id="839"/>
    <lineage>
        <taxon>Bacteria</taxon>
        <taxon>Pseudomonadati</taxon>
        <taxon>Bacteroidota</taxon>
        <taxon>Bacteroidia</taxon>
        <taxon>Bacteroidales</taxon>
        <taxon>Prevotellaceae</taxon>
        <taxon>Xylanibacter</taxon>
    </lineage>
</organism>
<reference evidence="1" key="1">
    <citation type="submission" date="2019-04" db="EMBL/GenBank/DDBJ databases">
        <title>Evolution of Biomass-Degrading Anaerobic Consortia Revealed by Metagenomics.</title>
        <authorList>
            <person name="Peng X."/>
        </authorList>
    </citation>
    <scope>NUCLEOTIDE SEQUENCE</scope>
    <source>
        <strain evidence="1">SIG140</strain>
    </source>
</reference>
<dbReference type="Pfam" id="PF13481">
    <property type="entry name" value="AAA_25"/>
    <property type="match status" value="1"/>
</dbReference>
<name>A0A9D5S9N5_XYLRU</name>
<dbReference type="Gene3D" id="3.40.50.300">
    <property type="entry name" value="P-loop containing nucleotide triphosphate hydrolases"/>
    <property type="match status" value="1"/>
</dbReference>
<protein>
    <recommendedName>
        <fullName evidence="3">AAA domain-containing protein</fullName>
    </recommendedName>
</protein>
<comment type="caution">
    <text evidence="1">The sequence shown here is derived from an EMBL/GenBank/DDBJ whole genome shotgun (WGS) entry which is preliminary data.</text>
</comment>
<gene>
    <name evidence="1" type="ORF">E7101_08575</name>
</gene>
<proteinExistence type="predicted"/>
<dbReference type="SUPFAM" id="SSF52540">
    <property type="entry name" value="P-loop containing nucleoside triphosphate hydrolases"/>
    <property type="match status" value="1"/>
</dbReference>
<dbReference type="EMBL" id="SUYC01000008">
    <property type="protein sequence ID" value="MBE6270991.1"/>
    <property type="molecule type" value="Genomic_DNA"/>
</dbReference>
<evidence type="ECO:0008006" key="3">
    <source>
        <dbReference type="Google" id="ProtNLM"/>
    </source>
</evidence>
<dbReference type="Proteomes" id="UP000806522">
    <property type="component" value="Unassembled WGS sequence"/>
</dbReference>
<accession>A0A9D5S9N5</accession>
<sequence length="387" mass="44564">MQNLKTVVFNPDAAHHIRGELWLAGISCEQEQRLKQLEQRRITPSTKLRPMEFLFRLSGKPCFARGELTGLSGKAKSGKTFVSSILMALCFRNQLLSVERIEPKRLHVLWYDTEQSEESTQDILKHRIIPLTGIAEERFPMEQMDVFNVRGEPMIERLGILELLVRRYQPDLVVLDGIRDLVADINDGVVAQDTIERLMRLASDNHCAVVCVLHQNKSQEDKNLRGWIGTELKNKAFEVYECAKNSEHIFTWGQTDTRKYTIPTPLQFSVNDDGLPYQCSHEQLLEAQFRSRQKMADQLQGNKKLPDLNPKYVHKEGRKHVFDVKLLFADIMQPGQVYTEEQLKPQIFDLTGAIKPKLHDEILQKAVEENVIVCVTNPFGQKEYGLR</sequence>
<evidence type="ECO:0000313" key="2">
    <source>
        <dbReference type="Proteomes" id="UP000806522"/>
    </source>
</evidence>
<evidence type="ECO:0000313" key="1">
    <source>
        <dbReference type="EMBL" id="MBE6270991.1"/>
    </source>
</evidence>
<dbReference type="InterPro" id="IPR027417">
    <property type="entry name" value="P-loop_NTPase"/>
</dbReference>